<dbReference type="InterPro" id="IPR008195">
    <property type="entry name" value="Ribosomal_eL34"/>
</dbReference>
<gene>
    <name evidence="5" type="ORF">VDAG_05663</name>
</gene>
<proteinExistence type="inferred from homology"/>
<dbReference type="InterPro" id="IPR038562">
    <property type="entry name" value="Ribosomal_eL34_C_sf"/>
</dbReference>
<dbReference type="PRINTS" id="PR01250">
    <property type="entry name" value="RIBOSOMALL34"/>
</dbReference>
<dbReference type="GO" id="GO:0006412">
    <property type="term" value="P:translation"/>
    <property type="evidence" value="ECO:0007669"/>
    <property type="project" value="InterPro"/>
</dbReference>
<dbReference type="GO" id="GO:1990904">
    <property type="term" value="C:ribonucleoprotein complex"/>
    <property type="evidence" value="ECO:0007669"/>
    <property type="project" value="UniProtKB-KW"/>
</dbReference>
<dbReference type="PANTHER" id="PTHR10759">
    <property type="entry name" value="60S RIBOSOMAL PROTEIN L34"/>
    <property type="match status" value="1"/>
</dbReference>
<keyword evidence="2 5" id="KW-0689">Ribosomal protein</keyword>
<protein>
    <submittedName>
        <fullName evidence="5">60S ribosomal protein L34-B</fullName>
    </submittedName>
</protein>
<organism evidence="5 6">
    <name type="scientific">Verticillium dahliae (strain VdLs.17 / ATCC MYA-4575 / FGSC 10137)</name>
    <name type="common">Verticillium wilt</name>
    <dbReference type="NCBI Taxonomy" id="498257"/>
    <lineage>
        <taxon>Eukaryota</taxon>
        <taxon>Fungi</taxon>
        <taxon>Dikarya</taxon>
        <taxon>Ascomycota</taxon>
        <taxon>Pezizomycotina</taxon>
        <taxon>Sordariomycetes</taxon>
        <taxon>Hypocreomycetidae</taxon>
        <taxon>Glomerellales</taxon>
        <taxon>Plectosphaerellaceae</taxon>
        <taxon>Verticillium</taxon>
    </lineage>
</organism>
<dbReference type="GO" id="GO:0003735">
    <property type="term" value="F:structural constituent of ribosome"/>
    <property type="evidence" value="ECO:0007669"/>
    <property type="project" value="InterPro"/>
</dbReference>
<dbReference type="GO" id="GO:0005840">
    <property type="term" value="C:ribosome"/>
    <property type="evidence" value="ECO:0007669"/>
    <property type="project" value="UniProtKB-KW"/>
</dbReference>
<comment type="similarity">
    <text evidence="1">Belongs to the eukaryotic ribosomal protein eL34 family.</text>
</comment>
<dbReference type="OMA" id="RCHKCVR"/>
<evidence type="ECO:0000256" key="1">
    <source>
        <dbReference type="ARBA" id="ARBA00009875"/>
    </source>
</evidence>
<keyword evidence="6" id="KW-1185">Reference proteome</keyword>
<dbReference type="KEGG" id="vda:VDAG_05663"/>
<dbReference type="GeneID" id="20707126"/>
<name>G2X681_VERDV</name>
<dbReference type="STRING" id="498257.G2X681"/>
<dbReference type="HOGENOM" id="CLU_118652_1_0_1"/>
<dbReference type="Gene3D" id="6.20.370.70">
    <property type="match status" value="1"/>
</dbReference>
<dbReference type="Gene3D" id="6.20.340.10">
    <property type="match status" value="1"/>
</dbReference>
<evidence type="ECO:0000313" key="6">
    <source>
        <dbReference type="Proteomes" id="UP000001611"/>
    </source>
</evidence>
<evidence type="ECO:0000313" key="5">
    <source>
        <dbReference type="EMBL" id="EGY14499.1"/>
    </source>
</evidence>
<sequence length="148" mass="16937">MAGQRVTYRRRNPYNTRSNRTRIIKTPGGAHRVLHVKKRGTAPKCGDCGTKLPGVSSSHDSRRWTRLGRRLHNKPRRTRTHLTPSSIPALRPREYSQISKPQKTVQRAYGGSRCGNCVRDRVVRAFLIEEQKIVKKVLKEAGQSEKKK</sequence>
<dbReference type="AlphaFoldDB" id="G2X681"/>
<dbReference type="OrthoDB" id="277449at2759"/>
<dbReference type="EMBL" id="DS572705">
    <property type="protein sequence ID" value="EGY14499.1"/>
    <property type="molecule type" value="Genomic_DNA"/>
</dbReference>
<evidence type="ECO:0000256" key="3">
    <source>
        <dbReference type="ARBA" id="ARBA00023274"/>
    </source>
</evidence>
<evidence type="ECO:0000256" key="4">
    <source>
        <dbReference type="SAM" id="MobiDB-lite"/>
    </source>
</evidence>
<dbReference type="Proteomes" id="UP000001611">
    <property type="component" value="Chromosome 4"/>
</dbReference>
<evidence type="ECO:0000256" key="2">
    <source>
        <dbReference type="ARBA" id="ARBA00022980"/>
    </source>
</evidence>
<dbReference type="PROSITE" id="PS01145">
    <property type="entry name" value="RIBOSOMAL_L34E"/>
    <property type="match status" value="1"/>
</dbReference>
<dbReference type="InParanoid" id="G2X681"/>
<dbReference type="RefSeq" id="XP_009653355.1">
    <property type="nucleotide sequence ID" value="XM_009655060.1"/>
</dbReference>
<dbReference type="InterPro" id="IPR018065">
    <property type="entry name" value="Ribosomal_eL34_CS"/>
</dbReference>
<dbReference type="FunCoup" id="G2X681">
    <property type="interactions" value="874"/>
</dbReference>
<feature type="region of interest" description="Disordered" evidence="4">
    <location>
        <begin position="72"/>
        <end position="99"/>
    </location>
</feature>
<dbReference type="eggNOG" id="KOG1790">
    <property type="taxonomic scope" value="Eukaryota"/>
</dbReference>
<keyword evidence="3" id="KW-0687">Ribonucleoprotein</keyword>
<accession>G2X681</accession>
<reference evidence="5 6" key="1">
    <citation type="submission" date="2008-03" db="EMBL/GenBank/DDBJ databases">
        <title>The Genome Sequence of Verticillium dahliae VdLs.17.</title>
        <authorList>
            <consortium name="The Broad Institute Genome Sequencing Platform"/>
            <person name="Ma L.-J.J."/>
            <person name="Klosterman S.J."/>
            <person name="Subbarao K."/>
            <person name="Dobinson K."/>
            <person name="Veronese P."/>
            <person name="Kang S."/>
            <person name="Gold S.E."/>
            <person name="Young S."/>
            <person name="Jaffe D."/>
            <person name="Gnerre S."/>
            <person name="Berlin A."/>
            <person name="Heiman D."/>
            <person name="Hepburn T."/>
            <person name="Sykes S."/>
            <person name="Alvarado L."/>
            <person name="Kodira C.D."/>
            <person name="Lander E."/>
            <person name="Galagan J."/>
            <person name="Nusbaum C."/>
            <person name="Birren B."/>
        </authorList>
    </citation>
    <scope>NUCLEOTIDE SEQUENCE [LARGE SCALE GENOMIC DNA]</scope>
    <source>
        <strain evidence="6">VdLs.17 / ATCC MYA-4575 / FGSC 10137</strain>
    </source>
</reference>
<dbReference type="Pfam" id="PF01199">
    <property type="entry name" value="Ribosomal_L34e"/>
    <property type="match status" value="2"/>
</dbReference>